<evidence type="ECO:0000313" key="3">
    <source>
        <dbReference type="Proteomes" id="UP001165283"/>
    </source>
</evidence>
<dbReference type="PANTHER" id="PTHR43681">
    <property type="entry name" value="TRANSMEMBRANE GTPASE FZO"/>
    <property type="match status" value="1"/>
</dbReference>
<evidence type="ECO:0000259" key="1">
    <source>
        <dbReference type="Pfam" id="PF00350"/>
    </source>
</evidence>
<dbReference type="InterPro" id="IPR045063">
    <property type="entry name" value="Dynamin_N"/>
</dbReference>
<feature type="domain" description="Dynamin N-terminal" evidence="1">
    <location>
        <begin position="54"/>
        <end position="95"/>
    </location>
</feature>
<name>A0ABT1ADM8_9PSEU</name>
<comment type="caution">
    <text evidence="2">The sequence shown here is derived from an EMBL/GenBank/DDBJ whole genome shotgun (WGS) entry which is preliminary data.</text>
</comment>
<keyword evidence="3" id="KW-1185">Reference proteome</keyword>
<organism evidence="2 3">
    <name type="scientific">Pseudonocardia humida</name>
    <dbReference type="NCBI Taxonomy" id="2800819"/>
    <lineage>
        <taxon>Bacteria</taxon>
        <taxon>Bacillati</taxon>
        <taxon>Actinomycetota</taxon>
        <taxon>Actinomycetes</taxon>
        <taxon>Pseudonocardiales</taxon>
        <taxon>Pseudonocardiaceae</taxon>
        <taxon>Pseudonocardia</taxon>
    </lineage>
</organism>
<sequence length="503" mass="53656">MSAPTPGRPAAPATPLTRDVRGLLHEAVGVYRAQPGAARLLARHLERLDEPLRVAVAGRLKAGKSTLLNALVGERLAPTDAGECTRVVTWFRDGPASRIRMHPHAGPPIPLTVRRTDGALVIDLGDTPADALDRVVVDWPSQNLRATTLIDTPGIASLTVENSRRTVAFLDPDDETPSEADAVIYLMRHLHAADADFLETFRDGPDGGVGRATAVNTVAVLSRADEIGAGRVDAMFSARAIAQRYRSEPAVRGLCQNVVAVAGLLAETGATLTQQEHRALAELARVPRAELDRSLLSVDRFLRDAPQAPDGAQGVDRAALLGRFGLFGIRLSTSLIRQGAGTPAALAAELVARSGLPELRTVLQVQFSERRDVLKARSALLALDGVLRRDPRPEGRLVRGLERLLSGAHEFAELRTLGRLRAGAVGLPRPVAEEAERLLGDAGGAVTTRLGLPGDADPEAVRRAAGTTLQRWQRHAVNPMYPRPAADACRVVVRTCEGLLLGG</sequence>
<dbReference type="Gene3D" id="3.40.50.300">
    <property type="entry name" value="P-loop containing nucleotide triphosphate hydrolases"/>
    <property type="match status" value="1"/>
</dbReference>
<evidence type="ECO:0000313" key="2">
    <source>
        <dbReference type="EMBL" id="MCO1661170.1"/>
    </source>
</evidence>
<dbReference type="PANTHER" id="PTHR43681:SF1">
    <property type="entry name" value="SARCALUMENIN"/>
    <property type="match status" value="1"/>
</dbReference>
<dbReference type="Proteomes" id="UP001165283">
    <property type="component" value="Unassembled WGS sequence"/>
</dbReference>
<dbReference type="Pfam" id="PF00350">
    <property type="entry name" value="Dynamin_N"/>
    <property type="match status" value="1"/>
</dbReference>
<proteinExistence type="predicted"/>
<dbReference type="RefSeq" id="WP_252446676.1">
    <property type="nucleotide sequence ID" value="NZ_JAGSOV010000114.1"/>
</dbReference>
<dbReference type="InterPro" id="IPR027417">
    <property type="entry name" value="P-loop_NTPase"/>
</dbReference>
<dbReference type="EMBL" id="JAGSOV010000114">
    <property type="protein sequence ID" value="MCO1661170.1"/>
    <property type="molecule type" value="Genomic_DNA"/>
</dbReference>
<dbReference type="SUPFAM" id="SSF52540">
    <property type="entry name" value="P-loop containing nucleoside triphosphate hydrolases"/>
    <property type="match status" value="1"/>
</dbReference>
<gene>
    <name evidence="2" type="ORF">KDL28_39605</name>
</gene>
<accession>A0ABT1ADM8</accession>
<dbReference type="InterPro" id="IPR051943">
    <property type="entry name" value="TRAFAC_Dynamin-like_GTPase"/>
</dbReference>
<reference evidence="2" key="1">
    <citation type="submission" date="2021-04" db="EMBL/GenBank/DDBJ databases">
        <title>Pseudonocardia sp. nov., isolated from sandy soil of mangrove forest.</title>
        <authorList>
            <person name="Zan Z."/>
            <person name="Huang R."/>
            <person name="Liu W."/>
        </authorList>
    </citation>
    <scope>NUCLEOTIDE SEQUENCE</scope>
    <source>
        <strain evidence="2">S2-4</strain>
    </source>
</reference>
<protein>
    <submittedName>
        <fullName evidence="2">Dynamin family protein</fullName>
    </submittedName>
</protein>